<evidence type="ECO:0000256" key="7">
    <source>
        <dbReference type="ARBA" id="ARBA00023242"/>
    </source>
</evidence>
<dbReference type="GO" id="GO:0071013">
    <property type="term" value="C:catalytic step 2 spliceosome"/>
    <property type="evidence" value="ECO:0007669"/>
    <property type="project" value="TreeGrafter"/>
</dbReference>
<keyword evidence="10" id="KW-1185">Reference proteome</keyword>
<dbReference type="GO" id="GO:0008380">
    <property type="term" value="P:RNA splicing"/>
    <property type="evidence" value="ECO:0007669"/>
    <property type="project" value="UniProtKB-KW"/>
</dbReference>
<dbReference type="Proteomes" id="UP001214638">
    <property type="component" value="Unassembled WGS sequence"/>
</dbReference>
<dbReference type="EMBL" id="JALLKP010000001">
    <property type="protein sequence ID" value="KAK2198155.1"/>
    <property type="molecule type" value="Genomic_DNA"/>
</dbReference>
<evidence type="ECO:0000313" key="9">
    <source>
        <dbReference type="EMBL" id="KAK2198155.1"/>
    </source>
</evidence>
<proteinExistence type="inferred from homology"/>
<comment type="subcellular location">
    <subcellularLocation>
        <location evidence="1">Nucleus</location>
    </subcellularLocation>
</comment>
<dbReference type="PANTHER" id="PTHR12707">
    <property type="entry name" value="PINN"/>
    <property type="match status" value="1"/>
</dbReference>
<keyword evidence="7" id="KW-0539">Nucleus</keyword>
<sequence>MNEQRQIKRSIRRLEKENQNINEGEANTLLSTRVTNDPAVAGKRKLRPDAIDVNFEPEKRPKMENDVPTVDRNKRMLKVGILGHLVRARDALKKEQDQQNTIKHMEKDKMISLKLEEREKEQISLIQKDAKEQLAKEQESLKKIDESLLEKQTQLMKHKLKSHYTHMQNFIATKTQPTIFWAPRNYNPQLESLRNTTQEFIAQKLKAIEATNYSRV</sequence>
<keyword evidence="6" id="KW-0508">mRNA splicing</keyword>
<dbReference type="AlphaFoldDB" id="A0AAD9PNI0"/>
<feature type="domain" description="Pinin/SDK/MemA protein" evidence="8">
    <location>
        <begin position="70"/>
        <end position="197"/>
    </location>
</feature>
<gene>
    <name evidence="9" type="ORF">BdWA1_001163</name>
</gene>
<dbReference type="RefSeq" id="XP_067804997.1">
    <property type="nucleotide sequence ID" value="XM_067946206.1"/>
</dbReference>
<comment type="caution">
    <text evidence="9">The sequence shown here is derived from an EMBL/GenBank/DDBJ whole genome shotgun (WGS) entry which is preliminary data.</text>
</comment>
<evidence type="ECO:0000259" key="8">
    <source>
        <dbReference type="Pfam" id="PF04696"/>
    </source>
</evidence>
<dbReference type="InterPro" id="IPR006786">
    <property type="entry name" value="Pinin_SDK_MemA"/>
</dbReference>
<evidence type="ECO:0000256" key="4">
    <source>
        <dbReference type="ARBA" id="ARBA00023015"/>
    </source>
</evidence>
<accession>A0AAD9PNI0</accession>
<evidence type="ECO:0000256" key="6">
    <source>
        <dbReference type="ARBA" id="ARBA00023187"/>
    </source>
</evidence>
<reference evidence="9" key="1">
    <citation type="journal article" date="2023" name="Nat. Microbiol.">
        <title>Babesia duncani multi-omics identifies virulence factors and drug targets.</title>
        <authorList>
            <person name="Singh P."/>
            <person name="Lonardi S."/>
            <person name="Liang Q."/>
            <person name="Vydyam P."/>
            <person name="Khabirova E."/>
            <person name="Fang T."/>
            <person name="Gihaz S."/>
            <person name="Thekkiniath J."/>
            <person name="Munshi M."/>
            <person name="Abel S."/>
            <person name="Ciampossin L."/>
            <person name="Batugedara G."/>
            <person name="Gupta M."/>
            <person name="Lu X.M."/>
            <person name="Lenz T."/>
            <person name="Chakravarty S."/>
            <person name="Cornillot E."/>
            <person name="Hu Y."/>
            <person name="Ma W."/>
            <person name="Gonzalez L.M."/>
            <person name="Sanchez S."/>
            <person name="Estrada K."/>
            <person name="Sanchez-Flores A."/>
            <person name="Montero E."/>
            <person name="Harb O.S."/>
            <person name="Le Roch K.G."/>
            <person name="Mamoun C.B."/>
        </authorList>
    </citation>
    <scope>NUCLEOTIDE SEQUENCE</scope>
    <source>
        <strain evidence="9">WA1</strain>
    </source>
</reference>
<keyword evidence="5" id="KW-0804">Transcription</keyword>
<dbReference type="Pfam" id="PF04696">
    <property type="entry name" value="Pinin_SDK_memA"/>
    <property type="match status" value="1"/>
</dbReference>
<evidence type="ECO:0000256" key="1">
    <source>
        <dbReference type="ARBA" id="ARBA00004123"/>
    </source>
</evidence>
<dbReference type="InterPro" id="IPR039853">
    <property type="entry name" value="Pinin"/>
</dbReference>
<organism evidence="9 10">
    <name type="scientific">Babesia duncani</name>
    <dbReference type="NCBI Taxonomy" id="323732"/>
    <lineage>
        <taxon>Eukaryota</taxon>
        <taxon>Sar</taxon>
        <taxon>Alveolata</taxon>
        <taxon>Apicomplexa</taxon>
        <taxon>Aconoidasida</taxon>
        <taxon>Piroplasmida</taxon>
        <taxon>Babesiidae</taxon>
        <taxon>Babesia</taxon>
    </lineage>
</organism>
<dbReference type="PANTHER" id="PTHR12707:SF0">
    <property type="entry name" value="PININ"/>
    <property type="match status" value="1"/>
</dbReference>
<evidence type="ECO:0000256" key="5">
    <source>
        <dbReference type="ARBA" id="ARBA00023163"/>
    </source>
</evidence>
<dbReference type="KEGG" id="bdw:94335461"/>
<name>A0AAD9PNI0_9APIC</name>
<evidence type="ECO:0000256" key="2">
    <source>
        <dbReference type="ARBA" id="ARBA00010386"/>
    </source>
</evidence>
<dbReference type="GeneID" id="94335461"/>
<comment type="similarity">
    <text evidence="2">Belongs to the pinin family.</text>
</comment>
<protein>
    <submittedName>
        <fullName evidence="9">Pinin-SDK-MemA protein</fullName>
    </submittedName>
</protein>
<dbReference type="GO" id="GO:0006397">
    <property type="term" value="P:mRNA processing"/>
    <property type="evidence" value="ECO:0007669"/>
    <property type="project" value="UniProtKB-KW"/>
</dbReference>
<keyword evidence="3" id="KW-0507">mRNA processing</keyword>
<evidence type="ECO:0000313" key="10">
    <source>
        <dbReference type="Proteomes" id="UP001214638"/>
    </source>
</evidence>
<keyword evidence="4" id="KW-0805">Transcription regulation</keyword>
<evidence type="ECO:0000256" key="3">
    <source>
        <dbReference type="ARBA" id="ARBA00022664"/>
    </source>
</evidence>